<keyword evidence="3" id="KW-1185">Reference proteome</keyword>
<proteinExistence type="predicted"/>
<feature type="region of interest" description="Disordered" evidence="1">
    <location>
        <begin position="66"/>
        <end position="109"/>
    </location>
</feature>
<accession>A0AAP0PBY2</accession>
<reference evidence="2 3" key="1">
    <citation type="submission" date="2024-01" db="EMBL/GenBank/DDBJ databases">
        <title>Genome assemblies of Stephania.</title>
        <authorList>
            <person name="Yang L."/>
        </authorList>
    </citation>
    <scope>NUCLEOTIDE SEQUENCE [LARGE SCALE GENOMIC DNA]</scope>
    <source>
        <strain evidence="2">YNDBR</strain>
        <tissue evidence="2">Leaf</tissue>
    </source>
</reference>
<evidence type="ECO:0000313" key="3">
    <source>
        <dbReference type="Proteomes" id="UP001420932"/>
    </source>
</evidence>
<name>A0AAP0PBY2_9MAGN</name>
<evidence type="ECO:0000313" key="2">
    <source>
        <dbReference type="EMBL" id="KAK9135205.1"/>
    </source>
</evidence>
<feature type="region of interest" description="Disordered" evidence="1">
    <location>
        <begin position="140"/>
        <end position="177"/>
    </location>
</feature>
<evidence type="ECO:0000256" key="1">
    <source>
        <dbReference type="SAM" id="MobiDB-lite"/>
    </source>
</evidence>
<dbReference type="EMBL" id="JBBNAF010000006">
    <property type="protein sequence ID" value="KAK9135205.1"/>
    <property type="molecule type" value="Genomic_DNA"/>
</dbReference>
<feature type="compositionally biased region" description="Low complexity" evidence="1">
    <location>
        <begin position="140"/>
        <end position="158"/>
    </location>
</feature>
<organism evidence="2 3">
    <name type="scientific">Stephania yunnanensis</name>
    <dbReference type="NCBI Taxonomy" id="152371"/>
    <lineage>
        <taxon>Eukaryota</taxon>
        <taxon>Viridiplantae</taxon>
        <taxon>Streptophyta</taxon>
        <taxon>Embryophyta</taxon>
        <taxon>Tracheophyta</taxon>
        <taxon>Spermatophyta</taxon>
        <taxon>Magnoliopsida</taxon>
        <taxon>Ranunculales</taxon>
        <taxon>Menispermaceae</taxon>
        <taxon>Menispermoideae</taxon>
        <taxon>Cissampelideae</taxon>
        <taxon>Stephania</taxon>
    </lineage>
</organism>
<sequence>MVVAVEGDDDGDGFCGGLVRRGVRRMKGGGAVAKLIWALRDGRRRVLKRERRRRERRRRLLLHRFGSHFSHRSTAPSNSSKRPPLPLPRARATATTPPSPPCPSTTKHHRPNHAFDLALTPHFVAYTLSAPLVYTVAIPTTSSSSSPTPTASSPFASSRFRHEDADASSPVVNAFSQ</sequence>
<gene>
    <name evidence="2" type="ORF">Syun_014535</name>
</gene>
<dbReference type="AlphaFoldDB" id="A0AAP0PBY2"/>
<protein>
    <submittedName>
        <fullName evidence="2">Uncharacterized protein</fullName>
    </submittedName>
</protein>
<feature type="compositionally biased region" description="Low complexity" evidence="1">
    <location>
        <begin position="76"/>
        <end position="96"/>
    </location>
</feature>
<comment type="caution">
    <text evidence="2">The sequence shown here is derived from an EMBL/GenBank/DDBJ whole genome shotgun (WGS) entry which is preliminary data.</text>
</comment>
<dbReference type="Proteomes" id="UP001420932">
    <property type="component" value="Unassembled WGS sequence"/>
</dbReference>